<dbReference type="OrthoDB" id="8584040at2"/>
<comment type="caution">
    <text evidence="2">The sequence shown here is derived from an EMBL/GenBank/DDBJ whole genome shotgun (WGS) entry which is preliminary data.</text>
</comment>
<organism evidence="2 3">
    <name type="scientific">Paraburkholderia lacunae</name>
    <dbReference type="NCBI Taxonomy" id="2211104"/>
    <lineage>
        <taxon>Bacteria</taxon>
        <taxon>Pseudomonadati</taxon>
        <taxon>Pseudomonadota</taxon>
        <taxon>Betaproteobacteria</taxon>
        <taxon>Burkholderiales</taxon>
        <taxon>Burkholderiaceae</taxon>
        <taxon>Paraburkholderia</taxon>
    </lineage>
</organism>
<dbReference type="AlphaFoldDB" id="A0A370N7L7"/>
<evidence type="ECO:0008006" key="4">
    <source>
        <dbReference type="Google" id="ProtNLM"/>
    </source>
</evidence>
<dbReference type="InterPro" id="IPR010546">
    <property type="entry name" value="DUF1120"/>
</dbReference>
<proteinExistence type="predicted"/>
<evidence type="ECO:0000313" key="3">
    <source>
        <dbReference type="Proteomes" id="UP000254875"/>
    </source>
</evidence>
<sequence>MQFNLPKCLMAGAIAVACSSAFADSFDIKVSGVIKPAACTPTLAGGGTFDYGNIGTAALNPTALTLLDVKSDTLTITCDAVARVALKGADNRAGTGAFTSAVGFFGLNVGANWQYGLGTASGKNIGSYAFRFKPGTFTADGAKVDSIDSANAGSSWTSSSGFLASNGSWIGSWAKTGLTVPVAAKVFTGTLELQAAIDKTSNLDMSKQIDLDGLASVSLVYL</sequence>
<keyword evidence="1" id="KW-0732">Signal</keyword>
<reference evidence="3" key="1">
    <citation type="submission" date="2018-05" db="EMBL/GenBank/DDBJ databases">
        <authorList>
            <person name="Feng T."/>
        </authorList>
    </citation>
    <scope>NUCLEOTIDE SEQUENCE [LARGE SCALE GENOMIC DNA]</scope>
    <source>
        <strain evidence="3">S27</strain>
    </source>
</reference>
<dbReference type="Pfam" id="PF06551">
    <property type="entry name" value="DUF1120"/>
    <property type="match status" value="1"/>
</dbReference>
<evidence type="ECO:0000313" key="2">
    <source>
        <dbReference type="EMBL" id="RDK01603.1"/>
    </source>
</evidence>
<gene>
    <name evidence="2" type="ORF">DLM46_17535</name>
</gene>
<feature type="chain" id="PRO_5016969339" description="DUF1120 domain-containing protein" evidence="1">
    <location>
        <begin position="24"/>
        <end position="222"/>
    </location>
</feature>
<dbReference type="PROSITE" id="PS51257">
    <property type="entry name" value="PROKAR_LIPOPROTEIN"/>
    <property type="match status" value="1"/>
</dbReference>
<keyword evidence="3" id="KW-1185">Reference proteome</keyword>
<protein>
    <recommendedName>
        <fullName evidence="4">DUF1120 domain-containing protein</fullName>
    </recommendedName>
</protein>
<feature type="signal peptide" evidence="1">
    <location>
        <begin position="1"/>
        <end position="23"/>
    </location>
</feature>
<dbReference type="Proteomes" id="UP000254875">
    <property type="component" value="Unassembled WGS sequence"/>
</dbReference>
<dbReference type="EMBL" id="QHKS01000010">
    <property type="protein sequence ID" value="RDK01603.1"/>
    <property type="molecule type" value="Genomic_DNA"/>
</dbReference>
<name>A0A370N7L7_9BURK</name>
<evidence type="ECO:0000256" key="1">
    <source>
        <dbReference type="SAM" id="SignalP"/>
    </source>
</evidence>
<accession>A0A370N7L7</accession>